<reference evidence="4 5" key="1">
    <citation type="submission" date="2020-10" db="EMBL/GenBank/DDBJ databases">
        <title>Draft genome and description of Brachybacterium epidermidis sp nov.</title>
        <authorList>
            <person name="Boxberger M."/>
            <person name="La Scola B."/>
        </authorList>
    </citation>
    <scope>NUCLEOTIDE SEQUENCE [LARGE SCALE GENOMIC DNA]</scope>
    <source>
        <strain evidence="4 5">Marseille-Q2903</strain>
    </source>
</reference>
<gene>
    <name evidence="4" type="ORF">IOE58_02825</name>
</gene>
<dbReference type="Pfam" id="PF00128">
    <property type="entry name" value="Alpha-amylase"/>
    <property type="match status" value="1"/>
</dbReference>
<keyword evidence="5" id="KW-1185">Reference proteome</keyword>
<feature type="domain" description="Glycosyl hydrolase family 13 catalytic" evidence="3">
    <location>
        <begin position="27"/>
        <end position="464"/>
    </location>
</feature>
<dbReference type="InterPro" id="IPR016377">
    <property type="entry name" value="Sucrose_GGa_phosphorylase-rel"/>
</dbReference>
<proteinExistence type="predicted"/>
<dbReference type="CDD" id="cd11356">
    <property type="entry name" value="AmyAc_Sucrose_phosphorylase-like_1"/>
    <property type="match status" value="1"/>
</dbReference>
<dbReference type="InterPro" id="IPR033746">
    <property type="entry name" value="GGa_phosphorylase"/>
</dbReference>
<name>A0ABR9VZ62_9MICO</name>
<dbReference type="SUPFAM" id="SSF51445">
    <property type="entry name" value="(Trans)glycosidases"/>
    <property type="match status" value="1"/>
</dbReference>
<sequence length="570" mass="62828">MTVHQKILADAEFIYGDHGPRVARALQELTDRFAAGDRAPADGEGAPGGRHQFSRRDAVLITYADSIRSEGEKGLGTLARVLPGLVGDVVDTVHLLPFFPWTSDDGFSVSDYLSVDPELGDWDQVEELGGSFRLMFDAVVNHMSASHPWFEAYRRGEHPYRDYVRTVDPATDLSGIVRPRTSPLLTPVETSRGIEHVWTTFSADQIDLDYETPEVLLEIMTILLEYVERGASLIRLDAVTYLWKEIGTSGVHHPRTHRVVQLMRHVLDAVAPGTSIITETNVPHEENISYFGNGRDEAQLVYNFALPPLVLHSFVAGDATVLSDWAASLSTPSDSTHFFNFLASHDGIGVRGAEAFLDQQQISALAERVEQHGGLVSSRSVGDGPDQPYELNINYFDALSDPGSDEDQEIAVRRFLTAQAIMLALPGVPGIYIHSLLGSRGWPAGVQEQGYPRAINREKLDAQQLIQELSDPEGRRARVLEGIRHLMRVRRDQEAFEPTAPTTVHRLDPGVLALERGTGDAAVMCLHNVTDREITVELPTADGDLLDPGAQIRAAVTLAPWQTRWVGLHA</sequence>
<evidence type="ECO:0000259" key="3">
    <source>
        <dbReference type="SMART" id="SM00642"/>
    </source>
</evidence>
<accession>A0ABR9VZ62</accession>
<evidence type="ECO:0000313" key="5">
    <source>
        <dbReference type="Proteomes" id="UP000644727"/>
    </source>
</evidence>
<dbReference type="EMBL" id="JADEYR010000002">
    <property type="protein sequence ID" value="MBE9403173.1"/>
    <property type="molecule type" value="Genomic_DNA"/>
</dbReference>
<dbReference type="PANTHER" id="PTHR10357:SF214">
    <property type="entry name" value="GLUCOSYLGLYCERATE PHOSPHORYLASE"/>
    <property type="match status" value="1"/>
</dbReference>
<organism evidence="4 5">
    <name type="scientific">Brachybacterium epidermidis</name>
    <dbReference type="NCBI Taxonomy" id="2781983"/>
    <lineage>
        <taxon>Bacteria</taxon>
        <taxon>Bacillati</taxon>
        <taxon>Actinomycetota</taxon>
        <taxon>Actinomycetes</taxon>
        <taxon>Micrococcales</taxon>
        <taxon>Dermabacteraceae</taxon>
        <taxon>Brachybacterium</taxon>
    </lineage>
</organism>
<dbReference type="InterPro" id="IPR017853">
    <property type="entry name" value="GH"/>
</dbReference>
<evidence type="ECO:0000256" key="1">
    <source>
        <dbReference type="ARBA" id="ARBA00022676"/>
    </source>
</evidence>
<dbReference type="Proteomes" id="UP000644727">
    <property type="component" value="Unassembled WGS sequence"/>
</dbReference>
<dbReference type="SMART" id="SM00642">
    <property type="entry name" value="Aamy"/>
    <property type="match status" value="1"/>
</dbReference>
<dbReference type="Gene3D" id="3.20.20.80">
    <property type="entry name" value="Glycosidases"/>
    <property type="match status" value="1"/>
</dbReference>
<evidence type="ECO:0000313" key="4">
    <source>
        <dbReference type="EMBL" id="MBE9403173.1"/>
    </source>
</evidence>
<dbReference type="Gene3D" id="3.90.400.10">
    <property type="entry name" value="Oligo-1,6-glucosidase, Domain 2"/>
    <property type="match status" value="1"/>
</dbReference>
<dbReference type="InterPro" id="IPR045857">
    <property type="entry name" value="O16G_dom_2"/>
</dbReference>
<keyword evidence="2" id="KW-0808">Transferase</keyword>
<keyword evidence="1" id="KW-0328">Glycosyltransferase</keyword>
<evidence type="ECO:0000256" key="2">
    <source>
        <dbReference type="ARBA" id="ARBA00022679"/>
    </source>
</evidence>
<protein>
    <submittedName>
        <fullName evidence="4">Sugar phosphorylase</fullName>
    </submittedName>
</protein>
<dbReference type="InterPro" id="IPR006047">
    <property type="entry name" value="GH13_cat_dom"/>
</dbReference>
<dbReference type="PIRSF" id="PIRSF003059">
    <property type="entry name" value="Sucrose_phosphorylase"/>
    <property type="match status" value="1"/>
</dbReference>
<dbReference type="PANTHER" id="PTHR10357">
    <property type="entry name" value="ALPHA-AMYLASE FAMILY MEMBER"/>
    <property type="match status" value="1"/>
</dbReference>
<comment type="caution">
    <text evidence="4">The sequence shown here is derived from an EMBL/GenBank/DDBJ whole genome shotgun (WGS) entry which is preliminary data.</text>
</comment>
<dbReference type="RefSeq" id="WP_193864940.1">
    <property type="nucleotide sequence ID" value="NZ_JADEYR010000002.1"/>
</dbReference>